<dbReference type="Gene3D" id="3.40.50.150">
    <property type="entry name" value="Vaccinia Virus protein VP39"/>
    <property type="match status" value="1"/>
</dbReference>
<dbReference type="PANTHER" id="PTHR47966">
    <property type="entry name" value="BETA-SITE APP-CLEAVING ENZYME, ISOFORM A-RELATED"/>
    <property type="match status" value="1"/>
</dbReference>
<evidence type="ECO:0000313" key="10">
    <source>
        <dbReference type="EnsemblMetazoa" id="GMOY010360-PA"/>
    </source>
</evidence>
<dbReference type="InterPro" id="IPR001461">
    <property type="entry name" value="Aspartic_peptidase_A1"/>
</dbReference>
<organism evidence="10 11">
    <name type="scientific">Glossina morsitans morsitans</name>
    <name type="common">Savannah tsetse fly</name>
    <dbReference type="NCBI Taxonomy" id="37546"/>
    <lineage>
        <taxon>Eukaryota</taxon>
        <taxon>Metazoa</taxon>
        <taxon>Ecdysozoa</taxon>
        <taxon>Arthropoda</taxon>
        <taxon>Hexapoda</taxon>
        <taxon>Insecta</taxon>
        <taxon>Pterygota</taxon>
        <taxon>Neoptera</taxon>
        <taxon>Endopterygota</taxon>
        <taxon>Diptera</taxon>
        <taxon>Brachycera</taxon>
        <taxon>Muscomorpha</taxon>
        <taxon>Hippoboscoidea</taxon>
        <taxon>Glossinidae</taxon>
        <taxon>Glossina</taxon>
    </lineage>
</organism>
<evidence type="ECO:0000256" key="4">
    <source>
        <dbReference type="ARBA" id="ARBA00022679"/>
    </source>
</evidence>
<dbReference type="EMBL" id="CCAG010011281">
    <property type="status" value="NOT_ANNOTATED_CDS"/>
    <property type="molecule type" value="Genomic_DNA"/>
</dbReference>
<dbReference type="Pfam" id="PF00026">
    <property type="entry name" value="Asp"/>
    <property type="match status" value="1"/>
</dbReference>
<keyword evidence="6 8" id="KW-0819">tRNA processing</keyword>
<dbReference type="GO" id="GO:0005764">
    <property type="term" value="C:lysosome"/>
    <property type="evidence" value="ECO:0007669"/>
    <property type="project" value="TreeGrafter"/>
</dbReference>
<evidence type="ECO:0000256" key="1">
    <source>
        <dbReference type="ARBA" id="ARBA00007447"/>
    </source>
</evidence>
<evidence type="ECO:0000256" key="8">
    <source>
        <dbReference type="PROSITE-ProRule" id="PRU00958"/>
    </source>
</evidence>
<dbReference type="GO" id="GO:0006508">
    <property type="term" value="P:proteolysis"/>
    <property type="evidence" value="ECO:0007669"/>
    <property type="project" value="InterPro"/>
</dbReference>
<comment type="similarity">
    <text evidence="1">Belongs to the peptidase A1 family.</text>
</comment>
<dbReference type="VEuPathDB" id="VectorBase:GMOY010360"/>
<dbReference type="PROSITE" id="PS51767">
    <property type="entry name" value="PEPTIDASE_A1"/>
    <property type="match status" value="1"/>
</dbReference>
<sequence>MAGSLLTVHDYQCTGCSTLNLQPLGSIKSNPTETRPTQVKFGIPTGPPVNTNCEHCGQKHHLGGPIWSDPIHDNAFVQCLIEAISKTPLSELSTQKRLNGMLTIVLEELQDVPKNYYSTSSTYQKNGTEFATHYGSGSLSGYLSTDTVNIAGLCIEEQIFAEALIFVAAKFDGILGLGYSSIAVDGVKPPFYQMYKQGLISQPVFSFYLSRDPKAPNNKLDCLRNVNTCPDMETIQNHQYYSQL</sequence>
<dbReference type="GO" id="GO:0004190">
    <property type="term" value="F:aspartic-type endopeptidase activity"/>
    <property type="evidence" value="ECO:0007669"/>
    <property type="project" value="InterPro"/>
</dbReference>
<evidence type="ECO:0000313" key="11">
    <source>
        <dbReference type="Proteomes" id="UP000092444"/>
    </source>
</evidence>
<dbReference type="PROSITE" id="PS51626">
    <property type="entry name" value="SAM_MT_TRM1"/>
    <property type="match status" value="1"/>
</dbReference>
<dbReference type="SUPFAM" id="SSF50630">
    <property type="entry name" value="Acid proteases"/>
    <property type="match status" value="1"/>
</dbReference>
<dbReference type="AlphaFoldDB" id="A0A1B0GAM5"/>
<reference evidence="10" key="1">
    <citation type="submission" date="2020-05" db="UniProtKB">
        <authorList>
            <consortium name="EnsemblMetazoa"/>
        </authorList>
    </citation>
    <scope>IDENTIFICATION</scope>
    <source>
        <strain evidence="10">Yale</strain>
    </source>
</reference>
<keyword evidence="3 8" id="KW-0489">Methyltransferase</keyword>
<dbReference type="InterPro" id="IPR033121">
    <property type="entry name" value="PEPTIDASE_A1"/>
</dbReference>
<dbReference type="Proteomes" id="UP000092444">
    <property type="component" value="Unassembled WGS sequence"/>
</dbReference>
<dbReference type="GO" id="GO:0000049">
    <property type="term" value="F:tRNA binding"/>
    <property type="evidence" value="ECO:0007669"/>
    <property type="project" value="UniProtKB-UniRule"/>
</dbReference>
<dbReference type="PANTHER" id="PTHR47966:SF51">
    <property type="entry name" value="BETA-SITE APP-CLEAVING ENZYME, ISOFORM A-RELATED"/>
    <property type="match status" value="1"/>
</dbReference>
<evidence type="ECO:0000256" key="2">
    <source>
        <dbReference type="ARBA" id="ARBA00022555"/>
    </source>
</evidence>
<dbReference type="Gene3D" id="2.40.70.10">
    <property type="entry name" value="Acid Proteases"/>
    <property type="match status" value="1"/>
</dbReference>
<dbReference type="FunFam" id="2.40.70.10:FF:000008">
    <property type="entry name" value="Cathepsin D"/>
    <property type="match status" value="1"/>
</dbReference>
<dbReference type="STRING" id="37546.A0A1B0GAM5"/>
<keyword evidence="5 8" id="KW-0949">S-adenosyl-L-methionine</keyword>
<dbReference type="SUPFAM" id="SSF53335">
    <property type="entry name" value="S-adenosyl-L-methionine-dependent methyltransferases"/>
    <property type="match status" value="1"/>
</dbReference>
<comment type="similarity">
    <text evidence="8">Belongs to the class I-like SAM-binding methyltransferase superfamily. Trm1 family.</text>
</comment>
<keyword evidence="4 8" id="KW-0808">Transferase</keyword>
<dbReference type="InterPro" id="IPR029063">
    <property type="entry name" value="SAM-dependent_MTases_sf"/>
</dbReference>
<dbReference type="EnsemblMetazoa" id="GMOY010360-RA">
    <property type="protein sequence ID" value="GMOY010360-PA"/>
    <property type="gene ID" value="GMOY010360"/>
</dbReference>
<evidence type="ECO:0000256" key="7">
    <source>
        <dbReference type="ARBA" id="ARBA00022884"/>
    </source>
</evidence>
<keyword evidence="2 8" id="KW-0820">tRNA-binding</keyword>
<accession>A0A1B0GAM5</accession>
<dbReference type="InterPro" id="IPR021109">
    <property type="entry name" value="Peptidase_aspartic_dom_sf"/>
</dbReference>
<name>A0A1B0GAM5_GLOMM</name>
<protein>
    <recommendedName>
        <fullName evidence="9">Peptidase A1 domain-containing protein</fullName>
    </recommendedName>
</protein>
<proteinExistence type="inferred from homology"/>
<dbReference type="GO" id="GO:0016423">
    <property type="term" value="F:tRNA (guanine) methyltransferase activity"/>
    <property type="evidence" value="ECO:0007669"/>
    <property type="project" value="InterPro"/>
</dbReference>
<evidence type="ECO:0000256" key="3">
    <source>
        <dbReference type="ARBA" id="ARBA00022603"/>
    </source>
</evidence>
<keyword evidence="11" id="KW-1185">Reference proteome</keyword>
<evidence type="ECO:0000256" key="6">
    <source>
        <dbReference type="ARBA" id="ARBA00022694"/>
    </source>
</evidence>
<dbReference type="GO" id="GO:0032259">
    <property type="term" value="P:methylation"/>
    <property type="evidence" value="ECO:0007669"/>
    <property type="project" value="UniProtKB-UniRule"/>
</dbReference>
<dbReference type="GO" id="GO:0008033">
    <property type="term" value="P:tRNA processing"/>
    <property type="evidence" value="ECO:0007669"/>
    <property type="project" value="UniProtKB-UniRule"/>
</dbReference>
<dbReference type="InterPro" id="IPR002905">
    <property type="entry name" value="Trm1"/>
</dbReference>
<feature type="domain" description="Peptidase A1" evidence="9">
    <location>
        <begin position="1"/>
        <end position="244"/>
    </location>
</feature>
<evidence type="ECO:0000256" key="5">
    <source>
        <dbReference type="ARBA" id="ARBA00022691"/>
    </source>
</evidence>
<keyword evidence="7 8" id="KW-0694">RNA-binding</keyword>
<evidence type="ECO:0000259" key="9">
    <source>
        <dbReference type="PROSITE" id="PS51767"/>
    </source>
</evidence>